<keyword evidence="1" id="KW-1133">Transmembrane helix</keyword>
<protein>
    <submittedName>
        <fullName evidence="2">Putative membrane protein YesL</fullName>
    </submittedName>
</protein>
<dbReference type="AlphaFoldDB" id="A0A368Y967"/>
<feature type="transmembrane region" description="Helical" evidence="1">
    <location>
        <begin position="79"/>
        <end position="98"/>
    </location>
</feature>
<evidence type="ECO:0000313" key="2">
    <source>
        <dbReference type="EMBL" id="RCW76742.1"/>
    </source>
</evidence>
<proteinExistence type="predicted"/>
<feature type="transmembrane region" description="Helical" evidence="1">
    <location>
        <begin position="146"/>
        <end position="171"/>
    </location>
</feature>
<feature type="transmembrane region" description="Helical" evidence="1">
    <location>
        <begin position="20"/>
        <end position="48"/>
    </location>
</feature>
<keyword evidence="3" id="KW-1185">Reference proteome</keyword>
<evidence type="ECO:0000313" key="3">
    <source>
        <dbReference type="Proteomes" id="UP000252585"/>
    </source>
</evidence>
<keyword evidence="1" id="KW-0472">Membrane</keyword>
<keyword evidence="1" id="KW-0812">Transmembrane</keyword>
<comment type="caution">
    <text evidence="2">The sequence shown here is derived from an EMBL/GenBank/DDBJ whole genome shotgun (WGS) entry which is preliminary data.</text>
</comment>
<dbReference type="EMBL" id="QPJJ01000002">
    <property type="protein sequence ID" value="RCW76742.1"/>
    <property type="molecule type" value="Genomic_DNA"/>
</dbReference>
<dbReference type="Proteomes" id="UP000252585">
    <property type="component" value="Unassembled WGS sequence"/>
</dbReference>
<accession>A0A368Y967</accession>
<feature type="transmembrane region" description="Helical" evidence="1">
    <location>
        <begin position="110"/>
        <end position="134"/>
    </location>
</feature>
<evidence type="ECO:0000256" key="1">
    <source>
        <dbReference type="SAM" id="Phobius"/>
    </source>
</evidence>
<dbReference type="Pfam" id="PF04854">
    <property type="entry name" value="DUF624"/>
    <property type="match status" value="1"/>
</dbReference>
<sequence length="219" mass="25228">MEMTGVWGGFYRLSLWVTRFAWLNILWLSFTLLGLIFFGLMPATIAMFTVTRKWVQKEVDIPIFQTFFKAFKSNFIRSNLFGIVIFIFGYILSINLKYTGLMNESNLYPLLLGLFVIAAFLYVMLILYIGPVFVHFELSFWQYIKYAIMIGVTNLHFSICALTLLAGVYFISFTYPGLIIAFSFSISAYIIMFLANIGFTQLLKKQQQQIESTKEAVAS</sequence>
<name>A0A368Y967_9BACI</name>
<dbReference type="OrthoDB" id="2182676at2"/>
<feature type="transmembrane region" description="Helical" evidence="1">
    <location>
        <begin position="177"/>
        <end position="199"/>
    </location>
</feature>
<dbReference type="InterPro" id="IPR006938">
    <property type="entry name" value="DUF624"/>
</dbReference>
<gene>
    <name evidence="2" type="ORF">DFR57_10217</name>
</gene>
<organism evidence="2 3">
    <name type="scientific">Saliterribacillus persicus</name>
    <dbReference type="NCBI Taxonomy" id="930114"/>
    <lineage>
        <taxon>Bacteria</taxon>
        <taxon>Bacillati</taxon>
        <taxon>Bacillota</taxon>
        <taxon>Bacilli</taxon>
        <taxon>Bacillales</taxon>
        <taxon>Bacillaceae</taxon>
        <taxon>Saliterribacillus</taxon>
    </lineage>
</organism>
<dbReference type="RefSeq" id="WP_114351521.1">
    <property type="nucleotide sequence ID" value="NZ_QPJJ01000002.1"/>
</dbReference>
<reference evidence="2 3" key="1">
    <citation type="submission" date="2018-07" db="EMBL/GenBank/DDBJ databases">
        <title>Genomic Encyclopedia of Type Strains, Phase IV (KMG-IV): sequencing the most valuable type-strain genomes for metagenomic binning, comparative biology and taxonomic classification.</title>
        <authorList>
            <person name="Goeker M."/>
        </authorList>
    </citation>
    <scope>NUCLEOTIDE SEQUENCE [LARGE SCALE GENOMIC DNA]</scope>
    <source>
        <strain evidence="2 3">DSM 27696</strain>
    </source>
</reference>